<dbReference type="FunFam" id="1.10.340.30:FF:000002">
    <property type="entry name" value="Adenine DNA glycosylase"/>
    <property type="match status" value="1"/>
</dbReference>
<keyword evidence="17" id="KW-1185">Reference proteome</keyword>
<dbReference type="InterPro" id="IPR044298">
    <property type="entry name" value="MIG/MutY"/>
</dbReference>
<evidence type="ECO:0000256" key="4">
    <source>
        <dbReference type="ARBA" id="ARBA00012045"/>
    </source>
</evidence>
<dbReference type="InterPro" id="IPR015797">
    <property type="entry name" value="NUDIX_hydrolase-like_dom_sf"/>
</dbReference>
<dbReference type="OrthoDB" id="9802365at2"/>
<evidence type="ECO:0000256" key="6">
    <source>
        <dbReference type="ARBA" id="ARBA00022485"/>
    </source>
</evidence>
<keyword evidence="13 14" id="KW-0326">Glycosidase</keyword>
<keyword evidence="10 14" id="KW-0408">Iron</keyword>
<gene>
    <name evidence="16" type="primary">mutY</name>
    <name evidence="16" type="ORF">DKB62_11815</name>
</gene>
<name>A0A346B2V1_9FIRM</name>
<keyword evidence="11" id="KW-0411">Iron-sulfur</keyword>
<dbReference type="NCBIfam" id="TIGR01084">
    <property type="entry name" value="mutY"/>
    <property type="match status" value="1"/>
</dbReference>
<dbReference type="SUPFAM" id="SSF55811">
    <property type="entry name" value="Nudix"/>
    <property type="match status" value="1"/>
</dbReference>
<dbReference type="Pfam" id="PF14815">
    <property type="entry name" value="NUDIX_4"/>
    <property type="match status" value="1"/>
</dbReference>
<dbReference type="EMBL" id="CP029462">
    <property type="protein sequence ID" value="AXL22444.1"/>
    <property type="molecule type" value="Genomic_DNA"/>
</dbReference>
<comment type="cofactor">
    <cofactor evidence="14">
        <name>[4Fe-4S] cluster</name>
        <dbReference type="ChEBI" id="CHEBI:49883"/>
    </cofactor>
    <text evidence="14">Binds 1 [4Fe-4S] cluster.</text>
</comment>
<organism evidence="16 17">
    <name type="scientific">Megasphaera stantonii</name>
    <dbReference type="NCBI Taxonomy" id="2144175"/>
    <lineage>
        <taxon>Bacteria</taxon>
        <taxon>Bacillati</taxon>
        <taxon>Bacillota</taxon>
        <taxon>Negativicutes</taxon>
        <taxon>Veillonellales</taxon>
        <taxon>Veillonellaceae</taxon>
        <taxon>Megasphaera</taxon>
    </lineage>
</organism>
<dbReference type="GO" id="GO:0006284">
    <property type="term" value="P:base-excision repair"/>
    <property type="evidence" value="ECO:0007669"/>
    <property type="project" value="UniProtKB-UniRule"/>
</dbReference>
<keyword evidence="12" id="KW-0234">DNA repair</keyword>
<dbReference type="InterPro" id="IPR003651">
    <property type="entry name" value="Endonuclease3_FeS-loop_motif"/>
</dbReference>
<dbReference type="CDD" id="cd00056">
    <property type="entry name" value="ENDO3c"/>
    <property type="match status" value="1"/>
</dbReference>
<dbReference type="Pfam" id="PF00730">
    <property type="entry name" value="HhH-GPD"/>
    <property type="match status" value="1"/>
</dbReference>
<evidence type="ECO:0000256" key="8">
    <source>
        <dbReference type="ARBA" id="ARBA00022763"/>
    </source>
</evidence>
<evidence type="ECO:0000256" key="7">
    <source>
        <dbReference type="ARBA" id="ARBA00022723"/>
    </source>
</evidence>
<evidence type="ECO:0000313" key="17">
    <source>
        <dbReference type="Proteomes" id="UP000254337"/>
    </source>
</evidence>
<protein>
    <recommendedName>
        <fullName evidence="5 14">Adenine DNA glycosylase</fullName>
        <ecNumber evidence="4 14">3.2.2.31</ecNumber>
    </recommendedName>
</protein>
<comment type="catalytic activity">
    <reaction evidence="1 14">
        <text>Hydrolyzes free adenine bases from 7,8-dihydro-8-oxoguanine:adenine mismatched double-stranded DNA, leaving an apurinic site.</text>
        <dbReference type="EC" id="3.2.2.31"/>
    </reaction>
</comment>
<dbReference type="Gene3D" id="1.10.340.30">
    <property type="entry name" value="Hypothetical protein, domain 2"/>
    <property type="match status" value="1"/>
</dbReference>
<dbReference type="InterPro" id="IPR011257">
    <property type="entry name" value="DNA_glycosylase"/>
</dbReference>
<dbReference type="Gene3D" id="1.10.1670.10">
    <property type="entry name" value="Helix-hairpin-Helix base-excision DNA repair enzymes (C-terminal)"/>
    <property type="match status" value="1"/>
</dbReference>
<evidence type="ECO:0000256" key="12">
    <source>
        <dbReference type="ARBA" id="ARBA00023204"/>
    </source>
</evidence>
<dbReference type="GO" id="GO:0035485">
    <property type="term" value="F:adenine/guanine mispair binding"/>
    <property type="evidence" value="ECO:0007669"/>
    <property type="project" value="TreeGrafter"/>
</dbReference>
<evidence type="ECO:0000256" key="2">
    <source>
        <dbReference type="ARBA" id="ARBA00002933"/>
    </source>
</evidence>
<proteinExistence type="inferred from homology"/>
<dbReference type="Pfam" id="PF10576">
    <property type="entry name" value="EndIII_4Fe-2S"/>
    <property type="match status" value="1"/>
</dbReference>
<comment type="function">
    <text evidence="2">Adenine glycosylase active on G-A mispairs. MutY also corrects error-prone DNA synthesis past GO lesions which are due to the oxidatively damaged form of guanine: 7,8-dihydro-8-oxoguanine (8-oxo-dGTP).</text>
</comment>
<dbReference type="InterPro" id="IPR005760">
    <property type="entry name" value="A/G_AdeGlyc_MutY"/>
</dbReference>
<dbReference type="GO" id="GO:0032357">
    <property type="term" value="F:oxidized purine DNA binding"/>
    <property type="evidence" value="ECO:0007669"/>
    <property type="project" value="TreeGrafter"/>
</dbReference>
<evidence type="ECO:0000256" key="14">
    <source>
        <dbReference type="RuleBase" id="RU365096"/>
    </source>
</evidence>
<evidence type="ECO:0000256" key="3">
    <source>
        <dbReference type="ARBA" id="ARBA00008343"/>
    </source>
</evidence>
<feature type="domain" description="HhH-GPD" evidence="15">
    <location>
        <begin position="41"/>
        <end position="192"/>
    </location>
</feature>
<comment type="similarity">
    <text evidence="3 14">Belongs to the Nth/MutY family.</text>
</comment>
<reference evidence="16 17" key="1">
    <citation type="submission" date="2018-05" db="EMBL/GenBank/DDBJ databases">
        <title>Complete genome sequence of Megasphaera sp. AJH120T, isolated from the ceca of a chicken.</title>
        <authorList>
            <person name="Maki J."/>
            <person name="Looft T."/>
        </authorList>
    </citation>
    <scope>NUCLEOTIDE SEQUENCE [LARGE SCALE GENOMIC DNA]</scope>
    <source>
        <strain evidence="16 17">AJH120</strain>
    </source>
</reference>
<dbReference type="Gene3D" id="3.90.79.10">
    <property type="entry name" value="Nucleoside Triphosphate Pyrophosphohydrolase"/>
    <property type="match status" value="1"/>
</dbReference>
<evidence type="ECO:0000256" key="1">
    <source>
        <dbReference type="ARBA" id="ARBA00000843"/>
    </source>
</evidence>
<accession>A0A346B2V1</accession>
<dbReference type="GO" id="GO:0000701">
    <property type="term" value="F:purine-specific mismatch base pair DNA N-glycosylase activity"/>
    <property type="evidence" value="ECO:0007669"/>
    <property type="project" value="UniProtKB-EC"/>
</dbReference>
<keyword evidence="7" id="KW-0479">Metal-binding</keyword>
<dbReference type="SMART" id="SM00478">
    <property type="entry name" value="ENDO3c"/>
    <property type="match status" value="1"/>
</dbReference>
<evidence type="ECO:0000256" key="13">
    <source>
        <dbReference type="ARBA" id="ARBA00023295"/>
    </source>
</evidence>
<dbReference type="SMART" id="SM00525">
    <property type="entry name" value="FES"/>
    <property type="match status" value="1"/>
</dbReference>
<evidence type="ECO:0000256" key="11">
    <source>
        <dbReference type="ARBA" id="ARBA00023014"/>
    </source>
</evidence>
<evidence type="ECO:0000256" key="10">
    <source>
        <dbReference type="ARBA" id="ARBA00023004"/>
    </source>
</evidence>
<keyword evidence="8 14" id="KW-0227">DNA damage</keyword>
<dbReference type="Proteomes" id="UP000254337">
    <property type="component" value="Chromosome"/>
</dbReference>
<dbReference type="PANTHER" id="PTHR42944:SF1">
    <property type="entry name" value="ADENINE DNA GLYCOSYLASE"/>
    <property type="match status" value="1"/>
</dbReference>
<dbReference type="CDD" id="cd03431">
    <property type="entry name" value="NUDIX_DNA_Glycosylase_C-MutY"/>
    <property type="match status" value="1"/>
</dbReference>
<dbReference type="Pfam" id="PF00633">
    <property type="entry name" value="HHH"/>
    <property type="match status" value="1"/>
</dbReference>
<dbReference type="GO" id="GO:0046872">
    <property type="term" value="F:metal ion binding"/>
    <property type="evidence" value="ECO:0007669"/>
    <property type="project" value="UniProtKB-UniRule"/>
</dbReference>
<keyword evidence="6" id="KW-0004">4Fe-4S</keyword>
<dbReference type="GO" id="GO:0006298">
    <property type="term" value="P:mismatch repair"/>
    <property type="evidence" value="ECO:0007669"/>
    <property type="project" value="TreeGrafter"/>
</dbReference>
<keyword evidence="9" id="KW-0378">Hydrolase</keyword>
<dbReference type="KEGG" id="meg:DKB62_11815"/>
<dbReference type="InterPro" id="IPR003265">
    <property type="entry name" value="HhH-GPD_domain"/>
</dbReference>
<dbReference type="InterPro" id="IPR000445">
    <property type="entry name" value="HhH_motif"/>
</dbReference>
<sequence>MKDGALWSPVLLQWFDAYGRDLPWRRDVPRDPYKVWVSEIMLQQTKVEAVRPYYDSWMDRFPDIPTLAAASQDDVLRQWQGLGYYSRARNLHEAVREVAAAYGGKVPKNKKDILALKGVGDYTAGAILSIAYGEAEAAVDGNVLRVFARLYNIDGNILSGPVKKEITALVQAQIPQGRAGAFNEALMDFGAMICIPKHPRCGECPLADICMAKRAGREQELPVRIVKKKVPTEPVTVVVVEDNGRWLIHRRPPQGLLASMWEFPNGTDGLDGVRQLTASAGVMIDVDDQPVGTLKHVFSHKIWQMTIYEGRQIGGEIAEKEDWQWLPRRDVTSVPWAGPHGKITAMAR</sequence>
<evidence type="ECO:0000256" key="9">
    <source>
        <dbReference type="ARBA" id="ARBA00022801"/>
    </source>
</evidence>
<dbReference type="InterPro" id="IPR029119">
    <property type="entry name" value="MutY_C"/>
</dbReference>
<dbReference type="PANTHER" id="PTHR42944">
    <property type="entry name" value="ADENINE DNA GLYCOSYLASE"/>
    <property type="match status" value="1"/>
</dbReference>
<dbReference type="GO" id="GO:0034039">
    <property type="term" value="F:8-oxo-7,8-dihydroguanine DNA N-glycosylase activity"/>
    <property type="evidence" value="ECO:0007669"/>
    <property type="project" value="TreeGrafter"/>
</dbReference>
<dbReference type="SUPFAM" id="SSF48150">
    <property type="entry name" value="DNA-glycosylase"/>
    <property type="match status" value="1"/>
</dbReference>
<evidence type="ECO:0000256" key="5">
    <source>
        <dbReference type="ARBA" id="ARBA00022023"/>
    </source>
</evidence>
<dbReference type="EC" id="3.2.2.31" evidence="4 14"/>
<dbReference type="AlphaFoldDB" id="A0A346B2V1"/>
<evidence type="ECO:0000313" key="16">
    <source>
        <dbReference type="EMBL" id="AXL22444.1"/>
    </source>
</evidence>
<dbReference type="GO" id="GO:0051539">
    <property type="term" value="F:4 iron, 4 sulfur cluster binding"/>
    <property type="evidence" value="ECO:0007669"/>
    <property type="project" value="UniProtKB-UniRule"/>
</dbReference>
<evidence type="ECO:0000259" key="15">
    <source>
        <dbReference type="SMART" id="SM00478"/>
    </source>
</evidence>
<dbReference type="InterPro" id="IPR023170">
    <property type="entry name" value="HhH_base_excis_C"/>
</dbReference>